<evidence type="ECO:0000256" key="2">
    <source>
        <dbReference type="ARBA" id="ARBA00022475"/>
    </source>
</evidence>
<feature type="transmembrane region" description="Helical" evidence="6">
    <location>
        <begin position="357"/>
        <end position="379"/>
    </location>
</feature>
<name>A0A381WUQ8_9ZZZZ</name>
<dbReference type="PANTHER" id="PTHR33529:SF6">
    <property type="entry name" value="YJGP_YJGQ FAMILY PERMEASE"/>
    <property type="match status" value="1"/>
</dbReference>
<organism evidence="7">
    <name type="scientific">marine metagenome</name>
    <dbReference type="NCBI Taxonomy" id="408172"/>
    <lineage>
        <taxon>unclassified sequences</taxon>
        <taxon>metagenomes</taxon>
        <taxon>ecological metagenomes</taxon>
    </lineage>
</organism>
<feature type="transmembrane region" description="Helical" evidence="6">
    <location>
        <begin position="60"/>
        <end position="85"/>
    </location>
</feature>
<evidence type="ECO:0000256" key="4">
    <source>
        <dbReference type="ARBA" id="ARBA00022989"/>
    </source>
</evidence>
<sequence>MQLEPSNLKILTKYTIKEFIPPFLASLLCLTLILLLEEIFRLTRLFVKKGVSPLYLLELLIYVLPATIVVTIPMSTLIGILIAFGRLSTDNEITAMRAHGVSFQQLLVPMLITSVFLSVIDLVFMDYALPHGNAAYSSLKRDISRKNPSFVLEEGMVMKEMESKGKIWMFERTHPETGRLLDVKLWDAIWSGQPRFVESKQAVLSFEKTHAWLDLYDGRTYELVPDKTEAYRITSFEENRILLDVVENVKRSEFESQSPRSMPIGKLRHRIHELKKQITPNDKKSYQAIQLRYAKVEYHKKFSIPFACLFFGFIGVPLGLMVKKSGRMVGLGIGLTLIVIYYLLLQLGQSLGINGKMTAWVAMWTPNIFTGFIGLMFLIRSIIQDKVNKVQTLSGEVN</sequence>
<keyword evidence="5 6" id="KW-0472">Membrane</keyword>
<proteinExistence type="predicted"/>
<evidence type="ECO:0000256" key="5">
    <source>
        <dbReference type="ARBA" id="ARBA00023136"/>
    </source>
</evidence>
<dbReference type="InterPro" id="IPR005495">
    <property type="entry name" value="LptG/LptF_permease"/>
</dbReference>
<dbReference type="GO" id="GO:0015920">
    <property type="term" value="P:lipopolysaccharide transport"/>
    <property type="evidence" value="ECO:0007669"/>
    <property type="project" value="TreeGrafter"/>
</dbReference>
<dbReference type="AlphaFoldDB" id="A0A381WUQ8"/>
<evidence type="ECO:0008006" key="8">
    <source>
        <dbReference type="Google" id="ProtNLM"/>
    </source>
</evidence>
<accession>A0A381WUQ8</accession>
<reference evidence="7" key="1">
    <citation type="submission" date="2018-05" db="EMBL/GenBank/DDBJ databases">
        <authorList>
            <person name="Lanie J.A."/>
            <person name="Ng W.-L."/>
            <person name="Kazmierczak K.M."/>
            <person name="Andrzejewski T.M."/>
            <person name="Davidsen T.M."/>
            <person name="Wayne K.J."/>
            <person name="Tettelin H."/>
            <person name="Glass J.I."/>
            <person name="Rusch D."/>
            <person name="Podicherti R."/>
            <person name="Tsui H.-C.T."/>
            <person name="Winkler M.E."/>
        </authorList>
    </citation>
    <scope>NUCLEOTIDE SEQUENCE</scope>
</reference>
<feature type="transmembrane region" description="Helical" evidence="6">
    <location>
        <begin position="328"/>
        <end position="345"/>
    </location>
</feature>
<dbReference type="Pfam" id="PF03739">
    <property type="entry name" value="LptF_LptG"/>
    <property type="match status" value="1"/>
</dbReference>
<feature type="transmembrane region" description="Helical" evidence="6">
    <location>
        <begin position="302"/>
        <end position="321"/>
    </location>
</feature>
<evidence type="ECO:0000256" key="1">
    <source>
        <dbReference type="ARBA" id="ARBA00004651"/>
    </source>
</evidence>
<evidence type="ECO:0000256" key="3">
    <source>
        <dbReference type="ARBA" id="ARBA00022692"/>
    </source>
</evidence>
<evidence type="ECO:0000313" key="7">
    <source>
        <dbReference type="EMBL" id="SVA56234.1"/>
    </source>
</evidence>
<keyword evidence="2" id="KW-1003">Cell membrane</keyword>
<keyword evidence="3 6" id="KW-0812">Transmembrane</keyword>
<keyword evidence="4 6" id="KW-1133">Transmembrane helix</keyword>
<gene>
    <name evidence="7" type="ORF">METZ01_LOCUS109088</name>
</gene>
<feature type="transmembrane region" description="Helical" evidence="6">
    <location>
        <begin position="20"/>
        <end position="40"/>
    </location>
</feature>
<dbReference type="GO" id="GO:0043190">
    <property type="term" value="C:ATP-binding cassette (ABC) transporter complex"/>
    <property type="evidence" value="ECO:0007669"/>
    <property type="project" value="TreeGrafter"/>
</dbReference>
<dbReference type="EMBL" id="UINC01012945">
    <property type="protein sequence ID" value="SVA56234.1"/>
    <property type="molecule type" value="Genomic_DNA"/>
</dbReference>
<feature type="transmembrane region" description="Helical" evidence="6">
    <location>
        <begin position="106"/>
        <end position="129"/>
    </location>
</feature>
<dbReference type="PANTHER" id="PTHR33529">
    <property type="entry name" value="SLR0882 PROTEIN-RELATED"/>
    <property type="match status" value="1"/>
</dbReference>
<comment type="subcellular location">
    <subcellularLocation>
        <location evidence="1">Cell membrane</location>
        <topology evidence="1">Multi-pass membrane protein</topology>
    </subcellularLocation>
</comment>
<protein>
    <recommendedName>
        <fullName evidence="8">YjgP/YjgQ family permease</fullName>
    </recommendedName>
</protein>
<evidence type="ECO:0000256" key="6">
    <source>
        <dbReference type="SAM" id="Phobius"/>
    </source>
</evidence>